<dbReference type="PROSITE" id="PS01035">
    <property type="entry name" value="PTS_EIIB_TYPE_1_CYS"/>
    <property type="match status" value="1"/>
</dbReference>
<dbReference type="Gene3D" id="3.40.50.720">
    <property type="entry name" value="NAD(P)-binding Rossmann-like Domain"/>
    <property type="match status" value="1"/>
</dbReference>
<dbReference type="Pfam" id="PF02378">
    <property type="entry name" value="PTS_EIIC"/>
    <property type="match status" value="1"/>
</dbReference>
<dbReference type="InterPro" id="IPR013013">
    <property type="entry name" value="PTS_EIIC_1"/>
</dbReference>
<evidence type="ECO:0000313" key="21">
    <source>
        <dbReference type="EMBL" id="KGQ13000.1"/>
    </source>
</evidence>
<proteinExistence type="inferred from homology"/>
<feature type="transmembrane region" description="Helical" evidence="18">
    <location>
        <begin position="135"/>
        <end position="161"/>
    </location>
</feature>
<feature type="transmembrane region" description="Helical" evidence="18">
    <location>
        <begin position="353"/>
        <end position="378"/>
    </location>
</feature>
<evidence type="ECO:0000256" key="10">
    <source>
        <dbReference type="ARBA" id="ARBA00022723"/>
    </source>
</evidence>
<feature type="transmembrane region" description="Helical" evidence="18">
    <location>
        <begin position="275"/>
        <end position="293"/>
    </location>
</feature>
<dbReference type="NCBIfam" id="TIGR00826">
    <property type="entry name" value="EIIB_glc"/>
    <property type="match status" value="1"/>
</dbReference>
<feature type="domain" description="PTS EIIB type-1" evidence="19">
    <location>
        <begin position="418"/>
        <end position="500"/>
    </location>
</feature>
<feature type="transmembrane region" description="Helical" evidence="18">
    <location>
        <begin position="173"/>
        <end position="192"/>
    </location>
</feature>
<keyword evidence="7" id="KW-0808">Transferase</keyword>
<evidence type="ECO:0000256" key="18">
    <source>
        <dbReference type="SAM" id="Phobius"/>
    </source>
</evidence>
<evidence type="ECO:0000256" key="11">
    <source>
        <dbReference type="ARBA" id="ARBA00022777"/>
    </source>
</evidence>
<dbReference type="InterPro" id="IPR036878">
    <property type="entry name" value="Glu_permease_IIB"/>
</dbReference>
<dbReference type="GO" id="GO:0016301">
    <property type="term" value="F:kinase activity"/>
    <property type="evidence" value="ECO:0007669"/>
    <property type="project" value="UniProtKB-KW"/>
</dbReference>
<dbReference type="Pfam" id="PF00367">
    <property type="entry name" value="PTS_EIIB"/>
    <property type="match status" value="1"/>
</dbReference>
<keyword evidence="11" id="KW-0418">Kinase</keyword>
<evidence type="ECO:0000256" key="7">
    <source>
        <dbReference type="ARBA" id="ARBA00022679"/>
    </source>
</evidence>
<accession>A0A0A2W3G6</accession>
<comment type="subcellular location">
    <subcellularLocation>
        <location evidence="2">Cell membrane</location>
        <topology evidence="2">Multi-pass membrane protein</topology>
    </subcellularLocation>
</comment>
<evidence type="ECO:0000313" key="22">
    <source>
        <dbReference type="Proteomes" id="UP000030106"/>
    </source>
</evidence>
<dbReference type="InterPro" id="IPR036291">
    <property type="entry name" value="NAD(P)-bd_dom_sf"/>
</dbReference>
<dbReference type="SUPFAM" id="SSF55604">
    <property type="entry name" value="Glucose permease domain IIB"/>
    <property type="match status" value="1"/>
</dbReference>
<evidence type="ECO:0000256" key="16">
    <source>
        <dbReference type="ARBA" id="ARBA00023211"/>
    </source>
</evidence>
<organism evidence="21 22">
    <name type="scientific">Beauveria bassiana D1-5</name>
    <dbReference type="NCBI Taxonomy" id="1245745"/>
    <lineage>
        <taxon>Eukaryota</taxon>
        <taxon>Fungi</taxon>
        <taxon>Dikarya</taxon>
        <taxon>Ascomycota</taxon>
        <taxon>Pezizomycotina</taxon>
        <taxon>Sordariomycetes</taxon>
        <taxon>Hypocreomycetidae</taxon>
        <taxon>Hypocreales</taxon>
        <taxon>Cordycipitaceae</taxon>
        <taxon>Beauveria</taxon>
    </lineage>
</organism>
<dbReference type="NCBIfam" id="TIGR00852">
    <property type="entry name" value="pts-Glc"/>
    <property type="match status" value="1"/>
</dbReference>
<sequence length="889" mass="97994">MLRNPLFVGEALTAPDTLFAQIVHIIEEGGWTVFRNMPLIFAVGLPIGLAKQAQGRACLAVLVSFLTWNYFINAMGMTWGHYFGVDFSLEPTAGSGLTMMAGIKTLDTSIIGAIVISGIVTAIHNRYFDKPLPVFLGIFQGSSFVVIVAFLVMIPCAWLTLLGWPKVQLGIESLQAFLRSAGALGVWVYTFLERILIPTGLHHFVYGPFIFGPAAVEGGIQVYWAQHLQEFSQSTASLKSLFPEGGFALHGNSKVFGSVGIALALYYTASPQNRVKVAGLLIPATLTAMLVGITEPLEFTFLFISPLLFAVHAFLAASMATVMYMAGVVGNMGGGLLDQFLPQNWIPMFHNHAAMVFTQIGIGIAFTGVYFVVFRALILRFNLKTPGREDSEIKLYSKADYQAARQQTSAAVSQDAKHGQAHGFLQALGGAANIASLNNCATRLRITLADMALTEADDVFKALGAHGVVRSGNGIQNRFPLRALKFYDNDGSRQETIAEACKIILKEQAPDIDFSYTTDPKEAFTDVDFVMAHIRVGKYPMREKDEKIPLRHGVLGQETCGPGGIAYGMRSIGGVLELVDYMEKYSPNAWMLNYSNPAAIVAEATRRLRPNSKILNICDMPIGIESRMAQIVGLKDRKEMKVRYYGLNHFGWWTHVEDKDGNDLMPKIREHVAKYGYVPPKDEHGTEASWNDTFAKAKDVWALDPDTLPNTYLKYYLYPDYVVQHSNPQRTRANEVMDHREKHVFGSCNAIISAGKSSAGELEIDEHASYIVDLATAIAFNTQERMLLIVPNNGAINNFDPEAMVEIPCLVGKDGPEPLVVGNIPQFQKGLMSQQVAVEKLVVDAWEHRSYQKLWQAITLSKTVPSASVAKAILDDLVEANKDYWPELK</sequence>
<evidence type="ECO:0000256" key="1">
    <source>
        <dbReference type="ARBA" id="ARBA00001911"/>
    </source>
</evidence>
<evidence type="ECO:0000256" key="2">
    <source>
        <dbReference type="ARBA" id="ARBA00004651"/>
    </source>
</evidence>
<dbReference type="InterPro" id="IPR018113">
    <property type="entry name" value="PTrfase_EIIB_Cys"/>
</dbReference>
<dbReference type="Gene3D" id="3.90.110.10">
    <property type="entry name" value="Lactate dehydrogenase/glycoside hydrolase, family 4, C-terminal"/>
    <property type="match status" value="1"/>
</dbReference>
<evidence type="ECO:0000256" key="5">
    <source>
        <dbReference type="ARBA" id="ARBA00022475"/>
    </source>
</evidence>
<dbReference type="GO" id="GO:0004553">
    <property type="term" value="F:hydrolase activity, hydrolyzing O-glycosyl compounds"/>
    <property type="evidence" value="ECO:0007669"/>
    <property type="project" value="InterPro"/>
</dbReference>
<dbReference type="PROSITE" id="PS51098">
    <property type="entry name" value="PTS_EIIB_TYPE_1"/>
    <property type="match status" value="1"/>
</dbReference>
<dbReference type="CDD" id="cd00212">
    <property type="entry name" value="PTS_IIB_glc"/>
    <property type="match status" value="1"/>
</dbReference>
<reference evidence="21 22" key="1">
    <citation type="submission" date="2012-10" db="EMBL/GenBank/DDBJ databases">
        <title>Genome sequencing and analysis of entomopathogenic fungi Beauveria bassiana D1-5.</title>
        <authorList>
            <person name="Li Q."/>
            <person name="Wang L."/>
            <person name="Zhang Z."/>
            <person name="Wang Q."/>
            <person name="Ren J."/>
            <person name="Wang M."/>
            <person name="Xu W."/>
            <person name="Wang J."/>
            <person name="Lu Y."/>
            <person name="Du Q."/>
            <person name="Sun Z."/>
        </authorList>
    </citation>
    <scope>NUCLEOTIDE SEQUENCE [LARGE SCALE GENOMIC DNA]</scope>
    <source>
        <strain evidence="21 22">D1-5</strain>
    </source>
</reference>
<evidence type="ECO:0000259" key="20">
    <source>
        <dbReference type="PROSITE" id="PS51103"/>
    </source>
</evidence>
<gene>
    <name evidence="21" type="ORF">BBAD15_g1247</name>
</gene>
<dbReference type="GO" id="GO:0005975">
    <property type="term" value="P:carbohydrate metabolic process"/>
    <property type="evidence" value="ECO:0007669"/>
    <property type="project" value="InterPro"/>
</dbReference>
<evidence type="ECO:0000256" key="6">
    <source>
        <dbReference type="ARBA" id="ARBA00022597"/>
    </source>
</evidence>
<keyword evidence="6" id="KW-0762">Sugar transport</keyword>
<evidence type="ECO:0000256" key="15">
    <source>
        <dbReference type="ARBA" id="ARBA00023136"/>
    </source>
</evidence>
<keyword evidence="4" id="KW-0813">Transport</keyword>
<dbReference type="SUPFAM" id="SSF51735">
    <property type="entry name" value="NAD(P)-binding Rossmann-fold domains"/>
    <property type="match status" value="1"/>
</dbReference>
<dbReference type="Pfam" id="PF11975">
    <property type="entry name" value="Glyco_hydro_4C"/>
    <property type="match status" value="1"/>
</dbReference>
<dbReference type="Pfam" id="PF02056">
    <property type="entry name" value="Glyco_hydro_4"/>
    <property type="match status" value="1"/>
</dbReference>
<dbReference type="InterPro" id="IPR001996">
    <property type="entry name" value="PTS_IIB_1"/>
</dbReference>
<dbReference type="PANTHER" id="PTHR32092:SF14">
    <property type="entry name" value="MALTOSE-6'-PHOSPHATE GLUCOSIDASE"/>
    <property type="match status" value="1"/>
</dbReference>
<dbReference type="CDD" id="cd05298">
    <property type="entry name" value="GH4_GlvA_pagL_like"/>
    <property type="match status" value="1"/>
</dbReference>
<feature type="transmembrane region" description="Helical" evidence="18">
    <location>
        <begin position="245"/>
        <end position="268"/>
    </location>
</feature>
<dbReference type="InterPro" id="IPR010975">
    <property type="entry name" value="PTS_IIBC_a_glc"/>
</dbReference>
<keyword evidence="16" id="KW-0464">Manganese</keyword>
<dbReference type="AlphaFoldDB" id="A0A0A2W3G6"/>
<feature type="transmembrane region" description="Helical" evidence="18">
    <location>
        <begin position="57"/>
        <end position="79"/>
    </location>
</feature>
<comment type="cofactor">
    <cofactor evidence="1">
        <name>NAD(+)</name>
        <dbReference type="ChEBI" id="CHEBI:57540"/>
    </cofactor>
</comment>
<comment type="similarity">
    <text evidence="3">Belongs to the glycosyl hydrolase 4 family.</text>
</comment>
<dbReference type="PROSITE" id="PS51103">
    <property type="entry name" value="PTS_EIIC_TYPE_1"/>
    <property type="match status" value="1"/>
</dbReference>
<evidence type="ECO:0000256" key="4">
    <source>
        <dbReference type="ARBA" id="ARBA00022448"/>
    </source>
</evidence>
<keyword evidence="9 18" id="KW-0812">Transmembrane</keyword>
<dbReference type="GO" id="GO:0005886">
    <property type="term" value="C:plasma membrane"/>
    <property type="evidence" value="ECO:0007669"/>
    <property type="project" value="UniProtKB-SubCell"/>
</dbReference>
<evidence type="ECO:0000256" key="13">
    <source>
        <dbReference type="ARBA" id="ARBA00022989"/>
    </source>
</evidence>
<dbReference type="InterPro" id="IPR003352">
    <property type="entry name" value="PTS_EIIC"/>
</dbReference>
<dbReference type="PRINTS" id="PR00732">
    <property type="entry name" value="GLHYDRLASE4"/>
</dbReference>
<keyword evidence="10" id="KW-0479">Metal-binding</keyword>
<dbReference type="InterPro" id="IPR004719">
    <property type="entry name" value="PTS_maltose/Glc_sub_IIC"/>
</dbReference>
<feature type="domain" description="PTS EIIC type-1" evidence="20">
    <location>
        <begin position="1"/>
        <end position="390"/>
    </location>
</feature>
<dbReference type="GO" id="GO:0016616">
    <property type="term" value="F:oxidoreductase activity, acting on the CH-OH group of donors, NAD or NADP as acceptor"/>
    <property type="evidence" value="ECO:0007669"/>
    <property type="project" value="InterPro"/>
</dbReference>
<dbReference type="InterPro" id="IPR015955">
    <property type="entry name" value="Lactate_DH/Glyco_Ohase_4_C"/>
</dbReference>
<feature type="transmembrane region" description="Helical" evidence="18">
    <location>
        <begin position="99"/>
        <end position="123"/>
    </location>
</feature>
<keyword evidence="14" id="KW-0520">NAD</keyword>
<keyword evidence="12" id="KW-0378">Hydrolase</keyword>
<dbReference type="PANTHER" id="PTHR32092">
    <property type="entry name" value="6-PHOSPHO-BETA-GLUCOSIDASE-RELATED"/>
    <property type="match status" value="1"/>
</dbReference>
<dbReference type="NCBIfam" id="TIGR02005">
    <property type="entry name" value="PTS-IIBC-alpha"/>
    <property type="match status" value="1"/>
</dbReference>
<dbReference type="GO" id="GO:0008982">
    <property type="term" value="F:protein-N(PI)-phosphohistidine-sugar phosphotransferase activity"/>
    <property type="evidence" value="ECO:0007669"/>
    <property type="project" value="InterPro"/>
</dbReference>
<dbReference type="GO" id="GO:0009401">
    <property type="term" value="P:phosphoenolpyruvate-dependent sugar phosphotransferase system"/>
    <property type="evidence" value="ECO:0007669"/>
    <property type="project" value="UniProtKB-KW"/>
</dbReference>
<dbReference type="InterPro" id="IPR022616">
    <property type="entry name" value="Glyco_hydro_4_C"/>
</dbReference>
<evidence type="ECO:0000256" key="9">
    <source>
        <dbReference type="ARBA" id="ARBA00022692"/>
    </source>
</evidence>
<keyword evidence="5" id="KW-1003">Cell membrane</keyword>
<evidence type="ECO:0000256" key="3">
    <source>
        <dbReference type="ARBA" id="ARBA00010141"/>
    </source>
</evidence>
<keyword evidence="13 18" id="KW-1133">Transmembrane helix</keyword>
<evidence type="ECO:0000256" key="8">
    <source>
        <dbReference type="ARBA" id="ARBA00022683"/>
    </source>
</evidence>
<dbReference type="HOGENOM" id="CLU_324645_0_0_1"/>
<dbReference type="GO" id="GO:0046872">
    <property type="term" value="F:metal ion binding"/>
    <property type="evidence" value="ECO:0007669"/>
    <property type="project" value="UniProtKB-KW"/>
</dbReference>
<keyword evidence="8" id="KW-0598">Phosphotransferase system</keyword>
<comment type="caution">
    <text evidence="21">The sequence shown here is derived from an EMBL/GenBank/DDBJ whole genome shotgun (WGS) entry which is preliminary data.</text>
</comment>
<evidence type="ECO:0000256" key="12">
    <source>
        <dbReference type="ARBA" id="ARBA00022801"/>
    </source>
</evidence>
<name>A0A0A2W3G6_BEABA</name>
<evidence type="ECO:0000256" key="17">
    <source>
        <dbReference type="ARBA" id="ARBA00023295"/>
    </source>
</evidence>
<evidence type="ECO:0000259" key="19">
    <source>
        <dbReference type="PROSITE" id="PS51098"/>
    </source>
</evidence>
<dbReference type="EMBL" id="ANFO01000065">
    <property type="protein sequence ID" value="KGQ13000.1"/>
    <property type="molecule type" value="Genomic_DNA"/>
</dbReference>
<dbReference type="PROSITE" id="PS01324">
    <property type="entry name" value="GLYCOSYL_HYDROL_F4"/>
    <property type="match status" value="1"/>
</dbReference>
<dbReference type="SUPFAM" id="SSF56327">
    <property type="entry name" value="LDH C-terminal domain-like"/>
    <property type="match status" value="1"/>
</dbReference>
<keyword evidence="15 18" id="KW-0472">Membrane</keyword>
<keyword evidence="17" id="KW-0326">Glycosidase</keyword>
<feature type="transmembrane region" description="Helical" evidence="18">
    <location>
        <begin position="204"/>
        <end position="225"/>
    </location>
</feature>
<dbReference type="InterPro" id="IPR001088">
    <property type="entry name" value="Glyco_hydro_4"/>
</dbReference>
<protein>
    <submittedName>
        <fullName evidence="21">PTS system alpha-glucoside-specific EIICB componen t</fullName>
    </submittedName>
</protein>
<dbReference type="Proteomes" id="UP000030106">
    <property type="component" value="Unassembled WGS sequence"/>
</dbReference>
<evidence type="ECO:0000256" key="14">
    <source>
        <dbReference type="ARBA" id="ARBA00023027"/>
    </source>
</evidence>
<dbReference type="InterPro" id="IPR019802">
    <property type="entry name" value="GlycHydrolase_4_CS"/>
</dbReference>